<feature type="transmembrane region" description="Helical" evidence="1">
    <location>
        <begin position="93"/>
        <end position="114"/>
    </location>
</feature>
<keyword evidence="3" id="KW-1185">Reference proteome</keyword>
<comment type="caution">
    <text evidence="2">The sequence shown here is derived from an EMBL/GenBank/DDBJ whole genome shotgun (WGS) entry which is preliminary data.</text>
</comment>
<name>A0A397SDX8_9GLOM</name>
<evidence type="ECO:0000256" key="1">
    <source>
        <dbReference type="SAM" id="Phobius"/>
    </source>
</evidence>
<dbReference type="Proteomes" id="UP000265703">
    <property type="component" value="Unassembled WGS sequence"/>
</dbReference>
<organism evidence="2 3">
    <name type="scientific">Glomus cerebriforme</name>
    <dbReference type="NCBI Taxonomy" id="658196"/>
    <lineage>
        <taxon>Eukaryota</taxon>
        <taxon>Fungi</taxon>
        <taxon>Fungi incertae sedis</taxon>
        <taxon>Mucoromycota</taxon>
        <taxon>Glomeromycotina</taxon>
        <taxon>Glomeromycetes</taxon>
        <taxon>Glomerales</taxon>
        <taxon>Glomeraceae</taxon>
        <taxon>Glomus</taxon>
    </lineage>
</organism>
<gene>
    <name evidence="2" type="ORF">C1645_742868</name>
</gene>
<accession>A0A397SDX8</accession>
<evidence type="ECO:0000313" key="3">
    <source>
        <dbReference type="Proteomes" id="UP000265703"/>
    </source>
</evidence>
<protein>
    <submittedName>
        <fullName evidence="2">Uncharacterized protein</fullName>
    </submittedName>
</protein>
<proteinExistence type="predicted"/>
<dbReference type="EMBL" id="QKYT01000547">
    <property type="protein sequence ID" value="RIA83722.1"/>
    <property type="molecule type" value="Genomic_DNA"/>
</dbReference>
<keyword evidence="1" id="KW-1133">Transmembrane helix</keyword>
<dbReference type="AlphaFoldDB" id="A0A397SDX8"/>
<evidence type="ECO:0000313" key="2">
    <source>
        <dbReference type="EMBL" id="RIA83722.1"/>
    </source>
</evidence>
<sequence length="215" mass="25251">MKKDRLDSITFQDRMKTDAQIYNYAKEVEEVPNEYMDMSVYERLIGKEIICRELEEKGGTTSWLDTDEKWQKNIRKMVCFGKEQIRSRLISEVFSFSIIYIYIIISSFITKYVADYKLNKEMSNEELSQHVLALLELLIDRVKRDKDHQYLQEEYGFSKEQAFVLVPSQRTGQYKSQVISKEGGSEVGEVNLCQVSNLIPEGEMIKKTAQHIMRD</sequence>
<keyword evidence="1" id="KW-0472">Membrane</keyword>
<keyword evidence="1" id="KW-0812">Transmembrane</keyword>
<reference evidence="2 3" key="1">
    <citation type="submission" date="2018-06" db="EMBL/GenBank/DDBJ databases">
        <title>Comparative genomics reveals the genomic features of Rhizophagus irregularis, R. cerebriforme, R. diaphanum and Gigaspora rosea, and their symbiotic lifestyle signature.</title>
        <authorList>
            <person name="Morin E."/>
            <person name="San Clemente H."/>
            <person name="Chen E.C.H."/>
            <person name="De La Providencia I."/>
            <person name="Hainaut M."/>
            <person name="Kuo A."/>
            <person name="Kohler A."/>
            <person name="Murat C."/>
            <person name="Tang N."/>
            <person name="Roy S."/>
            <person name="Loubradou J."/>
            <person name="Henrissat B."/>
            <person name="Grigoriev I.V."/>
            <person name="Corradi N."/>
            <person name="Roux C."/>
            <person name="Martin F.M."/>
        </authorList>
    </citation>
    <scope>NUCLEOTIDE SEQUENCE [LARGE SCALE GENOMIC DNA]</scope>
    <source>
        <strain evidence="2 3">DAOM 227022</strain>
    </source>
</reference>